<proteinExistence type="predicted"/>
<dbReference type="PANTHER" id="PTHR11360:SF284">
    <property type="entry name" value="EG:103B4.3 PROTEIN-RELATED"/>
    <property type="match status" value="1"/>
</dbReference>
<protein>
    <submittedName>
        <fullName evidence="2">Uncharacterized protein</fullName>
    </submittedName>
</protein>
<dbReference type="Gene3D" id="1.20.1250.20">
    <property type="entry name" value="MFS general substrate transporter like domains"/>
    <property type="match status" value="1"/>
</dbReference>
<feature type="transmembrane region" description="Helical" evidence="1">
    <location>
        <begin position="99"/>
        <end position="122"/>
    </location>
</feature>
<dbReference type="AlphaFoldDB" id="A0A8S3YQ52"/>
<evidence type="ECO:0000313" key="3">
    <source>
        <dbReference type="Proteomes" id="UP000678393"/>
    </source>
</evidence>
<keyword evidence="3" id="KW-1185">Reference proteome</keyword>
<keyword evidence="1" id="KW-1133">Transmembrane helix</keyword>
<dbReference type="PANTHER" id="PTHR11360">
    <property type="entry name" value="MONOCARBOXYLATE TRANSPORTER"/>
    <property type="match status" value="1"/>
</dbReference>
<gene>
    <name evidence="2" type="ORF">CUNI_LOCUS3143</name>
</gene>
<comment type="caution">
    <text evidence="2">The sequence shown here is derived from an EMBL/GenBank/DDBJ whole genome shotgun (WGS) entry which is preliminary data.</text>
</comment>
<evidence type="ECO:0000256" key="1">
    <source>
        <dbReference type="SAM" id="Phobius"/>
    </source>
</evidence>
<dbReference type="OrthoDB" id="6435476at2759"/>
<dbReference type="InterPro" id="IPR036259">
    <property type="entry name" value="MFS_trans_sf"/>
</dbReference>
<dbReference type="SUPFAM" id="SSF103473">
    <property type="entry name" value="MFS general substrate transporter"/>
    <property type="match status" value="1"/>
</dbReference>
<feature type="transmembrane region" description="Helical" evidence="1">
    <location>
        <begin position="30"/>
        <end position="48"/>
    </location>
</feature>
<sequence length="201" mass="22281">MKSHPPEKNQRYHPCVILGNLFDLNLLNDWLMRLLLASTLLGALLQYIPTYIPTLAVQKGLDKTEAAILLTVCGGKFISLLIVGTLCHLTHFLTSFPTLLLLSVTHGMFGGARMSLMPVVAMDFVGVDNLSKALGFNAMIATLSLSLHHPFLGYLLEKTSSFAVPFHYVGFALYISACLLLLEPCGRKLNNRDHTHREHDH</sequence>
<dbReference type="EMBL" id="CAJHNH020000425">
    <property type="protein sequence ID" value="CAG5117585.1"/>
    <property type="molecule type" value="Genomic_DNA"/>
</dbReference>
<dbReference type="Proteomes" id="UP000678393">
    <property type="component" value="Unassembled WGS sequence"/>
</dbReference>
<feature type="transmembrane region" description="Helical" evidence="1">
    <location>
        <begin position="68"/>
        <end position="93"/>
    </location>
</feature>
<reference evidence="2" key="1">
    <citation type="submission" date="2021-04" db="EMBL/GenBank/DDBJ databases">
        <authorList>
            <consortium name="Molecular Ecology Group"/>
        </authorList>
    </citation>
    <scope>NUCLEOTIDE SEQUENCE</scope>
</reference>
<keyword evidence="1" id="KW-0472">Membrane</keyword>
<name>A0A8S3YQ52_9EUPU</name>
<dbReference type="InterPro" id="IPR050327">
    <property type="entry name" value="Proton-linked_MCT"/>
</dbReference>
<evidence type="ECO:0000313" key="2">
    <source>
        <dbReference type="EMBL" id="CAG5117585.1"/>
    </source>
</evidence>
<organism evidence="2 3">
    <name type="scientific">Candidula unifasciata</name>
    <dbReference type="NCBI Taxonomy" id="100452"/>
    <lineage>
        <taxon>Eukaryota</taxon>
        <taxon>Metazoa</taxon>
        <taxon>Spiralia</taxon>
        <taxon>Lophotrochozoa</taxon>
        <taxon>Mollusca</taxon>
        <taxon>Gastropoda</taxon>
        <taxon>Heterobranchia</taxon>
        <taxon>Euthyneura</taxon>
        <taxon>Panpulmonata</taxon>
        <taxon>Eupulmonata</taxon>
        <taxon>Stylommatophora</taxon>
        <taxon>Helicina</taxon>
        <taxon>Helicoidea</taxon>
        <taxon>Geomitridae</taxon>
        <taxon>Candidula</taxon>
    </lineage>
</organism>
<accession>A0A8S3YQ52</accession>
<feature type="transmembrane region" description="Helical" evidence="1">
    <location>
        <begin position="162"/>
        <end position="182"/>
    </location>
</feature>
<keyword evidence="1" id="KW-0812">Transmembrane</keyword>